<sequence length="83" mass="9040">MKKKLSFLSFVLFLIGALFYVMMLFGRDEFLLAGVSCSAAGLIIALFSERGTFKKIAIAGNGVIVGVALIVPFIVTTFFWNTP</sequence>
<proteinExistence type="predicted"/>
<keyword evidence="1" id="KW-0812">Transmembrane</keyword>
<accession>A0A0V8HPI8</accession>
<dbReference type="AlphaFoldDB" id="A0A0V8HPI8"/>
<dbReference type="OrthoDB" id="2913376at2"/>
<evidence type="ECO:0000313" key="2">
    <source>
        <dbReference type="EMBL" id="SCB74755.1"/>
    </source>
</evidence>
<organism evidence="2 3">
    <name type="scientific">[Bacillus] enclensis</name>
    <dbReference type="NCBI Taxonomy" id="1402860"/>
    <lineage>
        <taxon>Bacteria</taxon>
        <taxon>Bacillati</taxon>
        <taxon>Bacillota</taxon>
        <taxon>Bacilli</taxon>
        <taxon>Bacillales</taxon>
        <taxon>Bacillaceae</taxon>
        <taxon>Rossellomorea</taxon>
    </lineage>
</organism>
<gene>
    <name evidence="2" type="ORF">GA0061094_0237</name>
</gene>
<dbReference type="EMBL" id="FMAU01000001">
    <property type="protein sequence ID" value="SCB74755.1"/>
    <property type="molecule type" value="Genomic_DNA"/>
</dbReference>
<dbReference type="RefSeq" id="WP_032086087.1">
    <property type="nucleotide sequence ID" value="NZ_FMAU01000001.1"/>
</dbReference>
<keyword evidence="1" id="KW-0472">Membrane</keyword>
<dbReference type="Proteomes" id="UP000181997">
    <property type="component" value="Unassembled WGS sequence"/>
</dbReference>
<feature type="transmembrane region" description="Helical" evidence="1">
    <location>
        <begin position="59"/>
        <end position="80"/>
    </location>
</feature>
<protein>
    <submittedName>
        <fullName evidence="2">Uncharacterized protein</fullName>
    </submittedName>
</protein>
<keyword evidence="1" id="KW-1133">Transmembrane helix</keyword>
<keyword evidence="3" id="KW-1185">Reference proteome</keyword>
<feature type="transmembrane region" description="Helical" evidence="1">
    <location>
        <begin position="30"/>
        <end position="47"/>
    </location>
</feature>
<name>A0A0V8HPI8_9BACI</name>
<evidence type="ECO:0000313" key="3">
    <source>
        <dbReference type="Proteomes" id="UP000181997"/>
    </source>
</evidence>
<evidence type="ECO:0000256" key="1">
    <source>
        <dbReference type="SAM" id="Phobius"/>
    </source>
</evidence>
<feature type="transmembrane region" description="Helical" evidence="1">
    <location>
        <begin position="7"/>
        <end position="24"/>
    </location>
</feature>
<reference evidence="3" key="1">
    <citation type="submission" date="2016-08" db="EMBL/GenBank/DDBJ databases">
        <authorList>
            <person name="Varghese N."/>
            <person name="Submissions Spin"/>
        </authorList>
    </citation>
    <scope>NUCLEOTIDE SEQUENCE [LARGE SCALE GENOMIC DNA]</scope>
    <source>
        <strain evidence="3">SGD-1123</strain>
    </source>
</reference>